<keyword evidence="4 5" id="KW-0269">Exonuclease</keyword>
<organism evidence="10 11">
    <name type="scientific">bacterium (Candidatus Gribaldobacteria) CG_4_9_14_3_um_filter_36_15</name>
    <dbReference type="NCBI Taxonomy" id="2014269"/>
    <lineage>
        <taxon>Bacteria</taxon>
        <taxon>Candidatus Gribaldobacteria</taxon>
    </lineage>
</organism>
<dbReference type="Proteomes" id="UP000229156">
    <property type="component" value="Unassembled WGS sequence"/>
</dbReference>
<dbReference type="NCBIfam" id="TIGR00237">
    <property type="entry name" value="xseA"/>
    <property type="match status" value="1"/>
</dbReference>
<comment type="caution">
    <text evidence="10">The sequence shown here is derived from an EMBL/GenBank/DDBJ whole genome shotgun (WGS) entry which is preliminary data.</text>
</comment>
<keyword evidence="2 5" id="KW-0540">Nuclease</keyword>
<gene>
    <name evidence="5 10" type="primary">xseA</name>
    <name evidence="10" type="ORF">CO121_01705</name>
</gene>
<feature type="domain" description="OB-fold nucleic acid binding" evidence="9">
    <location>
        <begin position="26"/>
        <end position="118"/>
    </location>
</feature>
<dbReference type="Pfam" id="PF13742">
    <property type="entry name" value="tRNA_anti_2"/>
    <property type="match status" value="1"/>
</dbReference>
<dbReference type="GO" id="GO:0008855">
    <property type="term" value="F:exodeoxyribonuclease VII activity"/>
    <property type="evidence" value="ECO:0007669"/>
    <property type="project" value="UniProtKB-UniRule"/>
</dbReference>
<evidence type="ECO:0000256" key="1">
    <source>
        <dbReference type="ARBA" id="ARBA00022490"/>
    </source>
</evidence>
<dbReference type="GO" id="GO:0009318">
    <property type="term" value="C:exodeoxyribonuclease VII complex"/>
    <property type="evidence" value="ECO:0007669"/>
    <property type="project" value="UniProtKB-UniRule"/>
</dbReference>
<dbReference type="InterPro" id="IPR025824">
    <property type="entry name" value="OB-fold_nuc-bd_dom"/>
</dbReference>
<evidence type="ECO:0000256" key="2">
    <source>
        <dbReference type="ARBA" id="ARBA00022722"/>
    </source>
</evidence>
<dbReference type="EC" id="3.1.11.6" evidence="5"/>
<keyword evidence="1 5" id="KW-0963">Cytoplasm</keyword>
<comment type="similarity">
    <text evidence="5 6">Belongs to the XseA family.</text>
</comment>
<dbReference type="CDD" id="cd04489">
    <property type="entry name" value="ExoVII_LU_OBF"/>
    <property type="match status" value="1"/>
</dbReference>
<evidence type="ECO:0000256" key="7">
    <source>
        <dbReference type="SAM" id="MobiDB-lite"/>
    </source>
</evidence>
<evidence type="ECO:0000313" key="10">
    <source>
        <dbReference type="EMBL" id="PJB09106.1"/>
    </source>
</evidence>
<keyword evidence="3 5" id="KW-0378">Hydrolase</keyword>
<evidence type="ECO:0000256" key="5">
    <source>
        <dbReference type="HAMAP-Rule" id="MF_00378"/>
    </source>
</evidence>
<dbReference type="AlphaFoldDB" id="A0A2M7ZUW5"/>
<reference evidence="11" key="1">
    <citation type="submission" date="2017-09" db="EMBL/GenBank/DDBJ databases">
        <title>Depth-based differentiation of microbial function through sediment-hosted aquifers and enrichment of novel symbionts in the deep terrestrial subsurface.</title>
        <authorList>
            <person name="Probst A.J."/>
            <person name="Ladd B."/>
            <person name="Jarett J.K."/>
            <person name="Geller-Mcgrath D.E."/>
            <person name="Sieber C.M.K."/>
            <person name="Emerson J.B."/>
            <person name="Anantharaman K."/>
            <person name="Thomas B.C."/>
            <person name="Malmstrom R."/>
            <person name="Stieglmeier M."/>
            <person name="Klingl A."/>
            <person name="Woyke T."/>
            <person name="Ryan C.M."/>
            <person name="Banfield J.F."/>
        </authorList>
    </citation>
    <scope>NUCLEOTIDE SEQUENCE [LARGE SCALE GENOMIC DNA]</scope>
</reference>
<dbReference type="InterPro" id="IPR020579">
    <property type="entry name" value="Exonuc_VII_lsu_C"/>
</dbReference>
<dbReference type="PANTHER" id="PTHR30008:SF0">
    <property type="entry name" value="EXODEOXYRIBONUCLEASE 7 LARGE SUBUNIT"/>
    <property type="match status" value="1"/>
</dbReference>
<comment type="subcellular location">
    <subcellularLocation>
        <location evidence="5 6">Cytoplasm</location>
    </subcellularLocation>
</comment>
<protein>
    <recommendedName>
        <fullName evidence="5">Exodeoxyribonuclease 7 large subunit</fullName>
        <ecNumber evidence="5">3.1.11.6</ecNumber>
    </recommendedName>
    <alternativeName>
        <fullName evidence="5">Exodeoxyribonuclease VII large subunit</fullName>
        <shortName evidence="5">Exonuclease VII large subunit</shortName>
    </alternativeName>
</protein>
<feature type="region of interest" description="Disordered" evidence="7">
    <location>
        <begin position="429"/>
        <end position="451"/>
    </location>
</feature>
<name>A0A2M7ZUW5_9BACT</name>
<dbReference type="GO" id="GO:0003676">
    <property type="term" value="F:nucleic acid binding"/>
    <property type="evidence" value="ECO:0007669"/>
    <property type="project" value="InterPro"/>
</dbReference>
<dbReference type="EMBL" id="PFUT01000036">
    <property type="protein sequence ID" value="PJB09106.1"/>
    <property type="molecule type" value="Genomic_DNA"/>
</dbReference>
<comment type="function">
    <text evidence="5">Bidirectionally degrades single-stranded DNA into large acid-insoluble oligonucleotides, which are then degraded further into small acid-soluble oligonucleotides.</text>
</comment>
<sequence>MKKCLTPDVKQSIMKEENQQKNEKIFSVSEYIGLVNRGLREFAAKIIGEVSEVKAGPTGHVYFSLKDEKNKGVINCIIWKSRYQLYGIELKEGLKIIASGYPEIYAPTGRISFLAEVIEHAGEGELKKEYEKLKKKLTEEGLFAKERKRPIPAYPQKIGVITSLKGAVIADFSNNLGRFGFRVKIIDSRVEGQTAVADLLLSIRTFKKQDIETLIIMRGGGSLESMMAFNNELLVREVANFPVPVIAAIGHHKDVSLVTLTADLAVDTPSIAATALTESWKQATLFLERYETNIIGNYEEALDNADNFINQATETVREYCDSIFNKYKEIENRLRISLRNFQNALLNVKMDLRNSITKSFSGFKAILFRVIKQLEYAEKAVNSHNPERQLMLGYSIARCNGRIIRTVKNTKIGDNIDIQVTDGKIDSEAKRISFSSSPSPQKRGSVSKKYK</sequence>
<feature type="domain" description="Exonuclease VII large subunit C-terminal" evidence="8">
    <location>
        <begin position="142"/>
        <end position="427"/>
    </location>
</feature>
<proteinExistence type="inferred from homology"/>
<dbReference type="InterPro" id="IPR003753">
    <property type="entry name" value="Exonuc_VII_L"/>
</dbReference>
<evidence type="ECO:0000256" key="4">
    <source>
        <dbReference type="ARBA" id="ARBA00022839"/>
    </source>
</evidence>
<dbReference type="GO" id="GO:0006308">
    <property type="term" value="P:DNA catabolic process"/>
    <property type="evidence" value="ECO:0007669"/>
    <property type="project" value="UniProtKB-UniRule"/>
</dbReference>
<evidence type="ECO:0000259" key="9">
    <source>
        <dbReference type="Pfam" id="PF13742"/>
    </source>
</evidence>
<dbReference type="PANTHER" id="PTHR30008">
    <property type="entry name" value="EXODEOXYRIBONUCLEASE 7 LARGE SUBUNIT"/>
    <property type="match status" value="1"/>
</dbReference>
<comment type="subunit">
    <text evidence="5">Heterooligomer composed of large and small subunits.</text>
</comment>
<dbReference type="HAMAP" id="MF_00378">
    <property type="entry name" value="Exonuc_7_L"/>
    <property type="match status" value="1"/>
</dbReference>
<dbReference type="GO" id="GO:0005737">
    <property type="term" value="C:cytoplasm"/>
    <property type="evidence" value="ECO:0007669"/>
    <property type="project" value="UniProtKB-SubCell"/>
</dbReference>
<evidence type="ECO:0000256" key="6">
    <source>
        <dbReference type="RuleBase" id="RU004355"/>
    </source>
</evidence>
<evidence type="ECO:0000259" key="8">
    <source>
        <dbReference type="Pfam" id="PF02601"/>
    </source>
</evidence>
<feature type="compositionally biased region" description="Polar residues" evidence="7">
    <location>
        <begin position="433"/>
        <end position="444"/>
    </location>
</feature>
<dbReference type="Pfam" id="PF02601">
    <property type="entry name" value="Exonuc_VII_L"/>
    <property type="match status" value="1"/>
</dbReference>
<accession>A0A2M7ZUW5</accession>
<evidence type="ECO:0000313" key="11">
    <source>
        <dbReference type="Proteomes" id="UP000229156"/>
    </source>
</evidence>
<comment type="catalytic activity">
    <reaction evidence="5 6">
        <text>Exonucleolytic cleavage in either 5'- to 3'- or 3'- to 5'-direction to yield nucleoside 5'-phosphates.</text>
        <dbReference type="EC" id="3.1.11.6"/>
    </reaction>
</comment>
<evidence type="ECO:0000256" key="3">
    <source>
        <dbReference type="ARBA" id="ARBA00022801"/>
    </source>
</evidence>